<reference evidence="1 2" key="1">
    <citation type="journal article" date="2021" name="Nat. Plants">
        <title>The Taxus genome provides insights into paclitaxel biosynthesis.</title>
        <authorList>
            <person name="Xiong X."/>
            <person name="Gou J."/>
            <person name="Liao Q."/>
            <person name="Li Y."/>
            <person name="Zhou Q."/>
            <person name="Bi G."/>
            <person name="Li C."/>
            <person name="Du R."/>
            <person name="Wang X."/>
            <person name="Sun T."/>
            <person name="Guo L."/>
            <person name="Liang H."/>
            <person name="Lu P."/>
            <person name="Wu Y."/>
            <person name="Zhang Z."/>
            <person name="Ro D.K."/>
            <person name="Shang Y."/>
            <person name="Huang S."/>
            <person name="Yan J."/>
        </authorList>
    </citation>
    <scope>NUCLEOTIDE SEQUENCE [LARGE SCALE GENOMIC DNA]</scope>
    <source>
        <strain evidence="1">Ta-2019</strain>
    </source>
</reference>
<gene>
    <name evidence="1" type="ORF">KI387_016959</name>
</gene>
<dbReference type="AlphaFoldDB" id="A0AA38GJK8"/>
<accession>A0AA38GJK8</accession>
<sequence length="75" mass="8214">VWHRRTFQPSGQFAARVDLQGATQGLHALFTGEDDNWEAWLGVDSSGIFFVIGVRGNGIKLRRGFAPSGSLQPTQ</sequence>
<dbReference type="Proteomes" id="UP000824469">
    <property type="component" value="Unassembled WGS sequence"/>
</dbReference>
<evidence type="ECO:0000313" key="2">
    <source>
        <dbReference type="Proteomes" id="UP000824469"/>
    </source>
</evidence>
<dbReference type="EMBL" id="JAHRHJ020000003">
    <property type="protein sequence ID" value="KAH9322320.1"/>
    <property type="molecule type" value="Genomic_DNA"/>
</dbReference>
<protein>
    <submittedName>
        <fullName evidence="1">Uncharacterized protein</fullName>
    </submittedName>
</protein>
<keyword evidence="2" id="KW-1185">Reference proteome</keyword>
<organism evidence="1 2">
    <name type="scientific">Taxus chinensis</name>
    <name type="common">Chinese yew</name>
    <name type="synonym">Taxus wallichiana var. chinensis</name>
    <dbReference type="NCBI Taxonomy" id="29808"/>
    <lineage>
        <taxon>Eukaryota</taxon>
        <taxon>Viridiplantae</taxon>
        <taxon>Streptophyta</taxon>
        <taxon>Embryophyta</taxon>
        <taxon>Tracheophyta</taxon>
        <taxon>Spermatophyta</taxon>
        <taxon>Pinopsida</taxon>
        <taxon>Pinidae</taxon>
        <taxon>Conifers II</taxon>
        <taxon>Cupressales</taxon>
        <taxon>Taxaceae</taxon>
        <taxon>Taxus</taxon>
    </lineage>
</organism>
<name>A0AA38GJK8_TAXCH</name>
<feature type="non-terminal residue" evidence="1">
    <location>
        <position position="1"/>
    </location>
</feature>
<feature type="non-terminal residue" evidence="1">
    <location>
        <position position="75"/>
    </location>
</feature>
<proteinExistence type="predicted"/>
<comment type="caution">
    <text evidence="1">The sequence shown here is derived from an EMBL/GenBank/DDBJ whole genome shotgun (WGS) entry which is preliminary data.</text>
</comment>
<evidence type="ECO:0000313" key="1">
    <source>
        <dbReference type="EMBL" id="KAH9322320.1"/>
    </source>
</evidence>